<dbReference type="GO" id="GO:0019843">
    <property type="term" value="F:rRNA binding"/>
    <property type="evidence" value="ECO:0007669"/>
    <property type="project" value="TreeGrafter"/>
</dbReference>
<dbReference type="Proteomes" id="UP000613740">
    <property type="component" value="Unassembled WGS sequence"/>
</dbReference>
<dbReference type="InterPro" id="IPR019186">
    <property type="entry name" value="Nucleolar_protein_12"/>
</dbReference>
<feature type="compositionally biased region" description="Acidic residues" evidence="5">
    <location>
        <begin position="139"/>
        <end position="156"/>
    </location>
</feature>
<organism evidence="6 7">
    <name type="scientific">Chlamydomonas schloesseri</name>
    <dbReference type="NCBI Taxonomy" id="2026947"/>
    <lineage>
        <taxon>Eukaryota</taxon>
        <taxon>Viridiplantae</taxon>
        <taxon>Chlorophyta</taxon>
        <taxon>core chlorophytes</taxon>
        <taxon>Chlorophyceae</taxon>
        <taxon>CS clade</taxon>
        <taxon>Chlamydomonadales</taxon>
        <taxon>Chlamydomonadaceae</taxon>
        <taxon>Chlamydomonas</taxon>
    </lineage>
</organism>
<protein>
    <recommendedName>
        <fullName evidence="8">Nucleolar protein 12</fullName>
    </recommendedName>
</protein>
<dbReference type="PANTHER" id="PTHR14577:SF0">
    <property type="entry name" value="NUCLEOLAR PROTEIN 12"/>
    <property type="match status" value="1"/>
</dbReference>
<evidence type="ECO:0000256" key="1">
    <source>
        <dbReference type="ARBA" id="ARBA00004604"/>
    </source>
</evidence>
<dbReference type="EMBL" id="JAEHOD010000018">
    <property type="protein sequence ID" value="KAG2448319.1"/>
    <property type="molecule type" value="Genomic_DNA"/>
</dbReference>
<name>A0A835WIK7_9CHLO</name>
<keyword evidence="3" id="KW-0175">Coiled coil</keyword>
<proteinExistence type="inferred from homology"/>
<keyword evidence="7" id="KW-1185">Reference proteome</keyword>
<feature type="region of interest" description="Disordered" evidence="5">
    <location>
        <begin position="56"/>
        <end position="255"/>
    </location>
</feature>
<feature type="region of interest" description="Disordered" evidence="5">
    <location>
        <begin position="16"/>
        <end position="37"/>
    </location>
</feature>
<evidence type="ECO:0000313" key="7">
    <source>
        <dbReference type="Proteomes" id="UP000613740"/>
    </source>
</evidence>
<evidence type="ECO:0000256" key="5">
    <source>
        <dbReference type="SAM" id="MobiDB-lite"/>
    </source>
</evidence>
<dbReference type="GO" id="GO:0005730">
    <property type="term" value="C:nucleolus"/>
    <property type="evidence" value="ECO:0007669"/>
    <property type="project" value="UniProtKB-SubCell"/>
</dbReference>
<dbReference type="Pfam" id="PF09805">
    <property type="entry name" value="Nop25"/>
    <property type="match status" value="1"/>
</dbReference>
<evidence type="ECO:0000256" key="3">
    <source>
        <dbReference type="ARBA" id="ARBA00023054"/>
    </source>
</evidence>
<sequence length="255" mass="27470">MSKFRFRDYDALGLRTRIPGDKAPNAHHISKRKQKQKDVEVVFDAKDYKEYVTGFRKRKQQRRQEAMKQIEDKARQDRNEQRIQKRNKLKEELGLGDNFGVEDSSDEERDAADAAPQHTTVYQGDGGVTTTVNIMALESSEDEPLPGEEDEEEEGGSEQGSKEEERGQRRYGGQQQRGQRHGGGSGPGPGSKRHGGGTRAAPGAGSGKHAGGTMGALKAKGGGVSKGGGRKGGKKGSGVGKKDAGRLGGGKKGKR</sequence>
<feature type="compositionally biased region" description="Basic and acidic residues" evidence="5">
    <location>
        <begin position="62"/>
        <end position="93"/>
    </location>
</feature>
<feature type="compositionally biased region" description="Gly residues" evidence="5">
    <location>
        <begin position="204"/>
        <end position="227"/>
    </location>
</feature>
<evidence type="ECO:0000256" key="4">
    <source>
        <dbReference type="ARBA" id="ARBA00023242"/>
    </source>
</evidence>
<gene>
    <name evidence="6" type="ORF">HYH02_006903</name>
</gene>
<reference evidence="6" key="1">
    <citation type="journal article" date="2020" name="bioRxiv">
        <title>Comparative genomics of Chlamydomonas.</title>
        <authorList>
            <person name="Craig R.J."/>
            <person name="Hasan A.R."/>
            <person name="Ness R.W."/>
            <person name="Keightley P.D."/>
        </authorList>
    </citation>
    <scope>NUCLEOTIDE SEQUENCE</scope>
    <source>
        <strain evidence="6">CCAP 11/173</strain>
    </source>
</reference>
<accession>A0A835WIK7</accession>
<keyword evidence="4" id="KW-0539">Nucleus</keyword>
<feature type="compositionally biased region" description="Polar residues" evidence="5">
    <location>
        <begin position="117"/>
        <end position="133"/>
    </location>
</feature>
<comment type="caution">
    <text evidence="6">The sequence shown here is derived from an EMBL/GenBank/DDBJ whole genome shotgun (WGS) entry which is preliminary data.</text>
</comment>
<evidence type="ECO:0008006" key="8">
    <source>
        <dbReference type="Google" id="ProtNLM"/>
    </source>
</evidence>
<evidence type="ECO:0000313" key="6">
    <source>
        <dbReference type="EMBL" id="KAG2448319.1"/>
    </source>
</evidence>
<dbReference type="AlphaFoldDB" id="A0A835WIK7"/>
<dbReference type="PANTHER" id="PTHR14577">
    <property type="entry name" value="NUCLEOLAR PROTEIN 12"/>
    <property type="match status" value="1"/>
</dbReference>
<dbReference type="OrthoDB" id="551633at2759"/>
<comment type="similarity">
    <text evidence="2">Belongs to the RRP17 family.</text>
</comment>
<comment type="subcellular location">
    <subcellularLocation>
        <location evidence="1">Nucleus</location>
        <location evidence="1">Nucleolus</location>
    </subcellularLocation>
</comment>
<evidence type="ECO:0000256" key="2">
    <source>
        <dbReference type="ARBA" id="ARBA00007175"/>
    </source>
</evidence>